<evidence type="ECO:0000256" key="2">
    <source>
        <dbReference type="ARBA" id="ARBA00022741"/>
    </source>
</evidence>
<evidence type="ECO:0000259" key="5">
    <source>
        <dbReference type="Pfam" id="PF00679"/>
    </source>
</evidence>
<dbReference type="AlphaFoldDB" id="A0A8C4QZ64"/>
<dbReference type="FunFam" id="3.30.70.870:FF:000004">
    <property type="entry name" value="Translation factor GUF1, mitochondrial"/>
    <property type="match status" value="1"/>
</dbReference>
<evidence type="ECO:0000313" key="7">
    <source>
        <dbReference type="Ensembl" id="ENSEBUP00000022756.1"/>
    </source>
</evidence>
<dbReference type="CDD" id="cd03699">
    <property type="entry name" value="EF4_II"/>
    <property type="match status" value="1"/>
</dbReference>
<evidence type="ECO:0000313" key="8">
    <source>
        <dbReference type="Proteomes" id="UP000694388"/>
    </source>
</evidence>
<dbReference type="PANTHER" id="PTHR43512:SF7">
    <property type="entry name" value="TRANSLATION FACTOR GUF1, MITOCHONDRIAL"/>
    <property type="match status" value="1"/>
</dbReference>
<comment type="similarity">
    <text evidence="1">Belongs to the TRAFAC class translation factor GTPase superfamily. Classic translation factor GTPase family. LepA subfamily.</text>
</comment>
<dbReference type="InterPro" id="IPR006297">
    <property type="entry name" value="EF-4"/>
</dbReference>
<dbReference type="Gene3D" id="3.30.70.240">
    <property type="match status" value="1"/>
</dbReference>
<dbReference type="FunFam" id="2.40.30.10:FF:000015">
    <property type="entry name" value="Translation factor GUF1, mitochondrial"/>
    <property type="match status" value="1"/>
</dbReference>
<feature type="domain" description="Elongation factor EFG" evidence="5">
    <location>
        <begin position="372"/>
        <end position="455"/>
    </location>
</feature>
<dbReference type="InterPro" id="IPR009000">
    <property type="entry name" value="Transl_B-barrel_sf"/>
</dbReference>
<keyword evidence="4" id="KW-0342">GTP-binding</keyword>
<proteinExistence type="inferred from homology"/>
<dbReference type="InterPro" id="IPR013842">
    <property type="entry name" value="LepA_CTD"/>
</dbReference>
<dbReference type="Gene3D" id="3.30.70.2570">
    <property type="entry name" value="Elongation factor 4, C-terminal domain"/>
    <property type="match status" value="1"/>
</dbReference>
<dbReference type="PANTHER" id="PTHR43512">
    <property type="entry name" value="TRANSLATION FACTOR GUF1-RELATED"/>
    <property type="match status" value="1"/>
</dbReference>
<dbReference type="InterPro" id="IPR038363">
    <property type="entry name" value="LepA_C_sf"/>
</dbReference>
<dbReference type="CDD" id="cd03709">
    <property type="entry name" value="lepA_C"/>
    <property type="match status" value="1"/>
</dbReference>
<dbReference type="GO" id="GO:0005739">
    <property type="term" value="C:mitochondrion"/>
    <property type="evidence" value="ECO:0007669"/>
    <property type="project" value="TreeGrafter"/>
</dbReference>
<protein>
    <submittedName>
        <fullName evidence="7">GTP binding elongation factor GUF1</fullName>
    </submittedName>
</protein>
<dbReference type="Gene3D" id="2.40.30.10">
    <property type="entry name" value="Translation factors"/>
    <property type="match status" value="1"/>
</dbReference>
<name>A0A8C4QZ64_EPTBU</name>
<reference evidence="7" key="1">
    <citation type="submission" date="2025-08" db="UniProtKB">
        <authorList>
            <consortium name="Ensembl"/>
        </authorList>
    </citation>
    <scope>IDENTIFICATION</scope>
</reference>
<dbReference type="GO" id="GO:0097177">
    <property type="term" value="F:mitochondrial ribosome binding"/>
    <property type="evidence" value="ECO:0007669"/>
    <property type="project" value="TreeGrafter"/>
</dbReference>
<dbReference type="InterPro" id="IPR035647">
    <property type="entry name" value="EFG_III/V"/>
</dbReference>
<keyword evidence="3" id="KW-0378">Hydrolase</keyword>
<dbReference type="GO" id="GO:0045727">
    <property type="term" value="P:positive regulation of translation"/>
    <property type="evidence" value="ECO:0007669"/>
    <property type="project" value="TreeGrafter"/>
</dbReference>
<dbReference type="CDD" id="cd16260">
    <property type="entry name" value="EF4_III"/>
    <property type="match status" value="1"/>
</dbReference>
<accession>A0A8C4QZ64</accession>
<evidence type="ECO:0000259" key="6">
    <source>
        <dbReference type="Pfam" id="PF06421"/>
    </source>
</evidence>
<evidence type="ECO:0000256" key="3">
    <source>
        <dbReference type="ARBA" id="ARBA00022801"/>
    </source>
</evidence>
<dbReference type="FunFam" id="3.30.70.240:FF:000007">
    <property type="entry name" value="Translation factor GUF1, mitochondrial"/>
    <property type="match status" value="1"/>
</dbReference>
<dbReference type="GO" id="GO:0016787">
    <property type="term" value="F:hydrolase activity"/>
    <property type="evidence" value="ECO:0007669"/>
    <property type="project" value="UniProtKB-KW"/>
</dbReference>
<reference evidence="7" key="2">
    <citation type="submission" date="2025-09" db="UniProtKB">
        <authorList>
            <consortium name="Ensembl"/>
        </authorList>
    </citation>
    <scope>IDENTIFICATION</scope>
</reference>
<dbReference type="Pfam" id="PF06421">
    <property type="entry name" value="LepA_C"/>
    <property type="match status" value="1"/>
</dbReference>
<dbReference type="Gene3D" id="3.30.70.870">
    <property type="entry name" value="Elongation Factor G (Translational Gtpase), domain 3"/>
    <property type="match status" value="1"/>
</dbReference>
<evidence type="ECO:0000256" key="1">
    <source>
        <dbReference type="ARBA" id="ARBA00005454"/>
    </source>
</evidence>
<dbReference type="GO" id="GO:0005525">
    <property type="term" value="F:GTP binding"/>
    <property type="evidence" value="ECO:0007669"/>
    <property type="project" value="UniProtKB-KW"/>
</dbReference>
<sequence>MQVATQIERLFDIPHSSCIQISAKLGTNIEAVLQAVVENVPPYVLLVPIGSHSSTNLLHFKSAFAFQSKDLHFTPKYSFFPLHLISLTYPSSILFSFSTFPVLNFCHHPLFSIFPFSSSIFLSLSICTSCRSDNSLSSFSPLLMLFNRPQGQRDKPLCALLFDSAFEPYRGVVALLALKSGQLARGSRIVAAHSGRDYEVVEVGLLRPQEHPQPCLYAGQVGYMVAGMKSAQEAQIGDTIYSHGQAVEPLPGFKPAKPLVFAGMFPTDQSEHVMLRKALEKLMLNDPSVTLVPETSVVLGAGWRLGFLGLLHMDVFYQRLEQEYQASLIRTAPSVTFRARLRSQKLIKEYGKEEISILSPSRFPDRVEVSEYLEPMILATIVTPLEHVRQIMTVCQDCRGTQKEFLNLDDNRVVLKYLLPLSEIVSDFYDVLKSLSSGYASFDYEDAGFQGADLVRVDYLLNGNAVEELATVVHRIALKYAHLNLSCLVWDRISTQRQTVFPVFHREKAQHVGKSMCVRLTEVIPRQLFQIAVQAVIHGKVIARET</sequence>
<keyword evidence="8" id="KW-1185">Reference proteome</keyword>
<evidence type="ECO:0000256" key="4">
    <source>
        <dbReference type="ARBA" id="ARBA00023134"/>
    </source>
</evidence>
<dbReference type="SUPFAM" id="SSF50447">
    <property type="entry name" value="Translation proteins"/>
    <property type="match status" value="1"/>
</dbReference>
<dbReference type="Pfam" id="PF00679">
    <property type="entry name" value="EFG_C"/>
    <property type="match status" value="1"/>
</dbReference>
<organism evidence="7 8">
    <name type="scientific">Eptatretus burgeri</name>
    <name type="common">Inshore hagfish</name>
    <dbReference type="NCBI Taxonomy" id="7764"/>
    <lineage>
        <taxon>Eukaryota</taxon>
        <taxon>Metazoa</taxon>
        <taxon>Chordata</taxon>
        <taxon>Craniata</taxon>
        <taxon>Vertebrata</taxon>
        <taxon>Cyclostomata</taxon>
        <taxon>Myxini</taxon>
        <taxon>Myxiniformes</taxon>
        <taxon>Myxinidae</taxon>
        <taxon>Eptatretinae</taxon>
        <taxon>Eptatretus</taxon>
    </lineage>
</organism>
<dbReference type="GeneTree" id="ENSGT00550000074940"/>
<dbReference type="InterPro" id="IPR000640">
    <property type="entry name" value="EFG_V-like"/>
</dbReference>
<dbReference type="InterPro" id="IPR035654">
    <property type="entry name" value="LepA_IV"/>
</dbReference>
<dbReference type="Ensembl" id="ENSEBUT00000023333.1">
    <property type="protein sequence ID" value="ENSEBUP00000022756.1"/>
    <property type="gene ID" value="ENSEBUG00000014025.1"/>
</dbReference>
<feature type="domain" description="GTP-binding protein LepA C-terminal" evidence="6">
    <location>
        <begin position="503"/>
        <end position="546"/>
    </location>
</feature>
<keyword evidence="2" id="KW-0547">Nucleotide-binding</keyword>
<dbReference type="SUPFAM" id="SSF54980">
    <property type="entry name" value="EF-G C-terminal domain-like"/>
    <property type="match status" value="2"/>
</dbReference>
<dbReference type="Proteomes" id="UP000694388">
    <property type="component" value="Unplaced"/>
</dbReference>